<name>A0A5S9P3W6_9GAMM</name>
<accession>A0A5S9P3W6</accession>
<dbReference type="SUPFAM" id="SSF52151">
    <property type="entry name" value="FabD/lysophospholipase-like"/>
    <property type="match status" value="1"/>
</dbReference>
<dbReference type="InterPro" id="IPR002641">
    <property type="entry name" value="PNPLA_dom"/>
</dbReference>
<dbReference type="PANTHER" id="PTHR14226:SF76">
    <property type="entry name" value="NTE FAMILY PROTEIN RSSA"/>
    <property type="match status" value="1"/>
</dbReference>
<keyword evidence="1 4" id="KW-0378">Hydrolase</keyword>
<gene>
    <name evidence="6" type="ORF">DPBNPPHM_03553</name>
</gene>
<dbReference type="Pfam" id="PF01734">
    <property type="entry name" value="Patatin"/>
    <property type="match status" value="1"/>
</dbReference>
<feature type="active site" description="Nucleophile" evidence="4">
    <location>
        <position position="51"/>
    </location>
</feature>
<dbReference type="GO" id="GO:0016787">
    <property type="term" value="F:hydrolase activity"/>
    <property type="evidence" value="ECO:0007669"/>
    <property type="project" value="UniProtKB-UniRule"/>
</dbReference>
<evidence type="ECO:0000256" key="4">
    <source>
        <dbReference type="PROSITE-ProRule" id="PRU01161"/>
    </source>
</evidence>
<dbReference type="OrthoDB" id="5290098at2"/>
<evidence type="ECO:0000256" key="3">
    <source>
        <dbReference type="ARBA" id="ARBA00023098"/>
    </source>
</evidence>
<evidence type="ECO:0000256" key="1">
    <source>
        <dbReference type="ARBA" id="ARBA00022801"/>
    </source>
</evidence>
<dbReference type="PROSITE" id="PS51635">
    <property type="entry name" value="PNPLA"/>
    <property type="match status" value="1"/>
</dbReference>
<organism evidence="6 7">
    <name type="scientific">BD1-7 clade bacterium</name>
    <dbReference type="NCBI Taxonomy" id="2029982"/>
    <lineage>
        <taxon>Bacteria</taxon>
        <taxon>Pseudomonadati</taxon>
        <taxon>Pseudomonadota</taxon>
        <taxon>Gammaproteobacteria</taxon>
        <taxon>Cellvibrionales</taxon>
        <taxon>Spongiibacteraceae</taxon>
        <taxon>BD1-7 clade</taxon>
    </lineage>
</organism>
<dbReference type="Gene3D" id="3.40.1090.10">
    <property type="entry name" value="Cytosolic phospholipase A2 catalytic domain"/>
    <property type="match status" value="1"/>
</dbReference>
<dbReference type="EMBL" id="CACSII010000006">
    <property type="protein sequence ID" value="CAA0097853.1"/>
    <property type="molecule type" value="Genomic_DNA"/>
</dbReference>
<reference evidence="6 7" key="1">
    <citation type="submission" date="2019-11" db="EMBL/GenBank/DDBJ databases">
        <authorList>
            <person name="Holert J."/>
        </authorList>
    </citation>
    <scope>NUCLEOTIDE SEQUENCE [LARGE SCALE GENOMIC DNA]</scope>
    <source>
        <strain evidence="6">BC5_2</strain>
    </source>
</reference>
<feature type="domain" description="PNPLA" evidence="5">
    <location>
        <begin position="18"/>
        <end position="178"/>
    </location>
</feature>
<sequence>MTRVIDTERKPAEKTVSLVLGSGGARGLAHIGVIQCLHEMGYIIGSVSGSSIGSVIGGVYAAGKLKDFELWMRKMSRSEILSMMDFTWQKGGLVKGDKVINAMIEMVGDIHIEDLAIPYTAVAADIENHKEVWFQRGPLFEAIRASVSLPLLMTPQIINDRILIDGGVLNPVPIAPTFGDHTDIKLAVNLAGHSDLRQERAQIEQRSYEHLDSKDSNPITQLLERFQKPSEQKHKFEDWGVTDVTNQAFDAMQTSIARQKLAAYPPDITIEIPRNLAKIMEFDRANELIEYGYMRAHETLDAYILT</sequence>
<feature type="short sequence motif" description="GXSXG" evidence="4">
    <location>
        <begin position="49"/>
        <end position="53"/>
    </location>
</feature>
<keyword evidence="2 4" id="KW-0442">Lipid degradation</keyword>
<dbReference type="AlphaFoldDB" id="A0A5S9P3W6"/>
<dbReference type="InterPro" id="IPR050301">
    <property type="entry name" value="NTE"/>
</dbReference>
<comment type="caution">
    <text evidence="4">Lacks conserved residue(s) required for the propagation of feature annotation.</text>
</comment>
<feature type="short sequence motif" description="DGA/G" evidence="4">
    <location>
        <begin position="165"/>
        <end position="167"/>
    </location>
</feature>
<evidence type="ECO:0000259" key="5">
    <source>
        <dbReference type="PROSITE" id="PS51635"/>
    </source>
</evidence>
<protein>
    <submittedName>
        <fullName evidence="6">Putative NTE family protein</fullName>
    </submittedName>
</protein>
<dbReference type="PANTHER" id="PTHR14226">
    <property type="entry name" value="NEUROPATHY TARGET ESTERASE/SWISS CHEESE D.MELANOGASTER"/>
    <property type="match status" value="1"/>
</dbReference>
<feature type="active site" description="Proton acceptor" evidence="4">
    <location>
        <position position="165"/>
    </location>
</feature>
<proteinExistence type="predicted"/>
<evidence type="ECO:0000313" key="7">
    <source>
        <dbReference type="Proteomes" id="UP000434580"/>
    </source>
</evidence>
<evidence type="ECO:0000256" key="2">
    <source>
        <dbReference type="ARBA" id="ARBA00022963"/>
    </source>
</evidence>
<keyword evidence="3 4" id="KW-0443">Lipid metabolism</keyword>
<evidence type="ECO:0000313" key="6">
    <source>
        <dbReference type="EMBL" id="CAA0097853.1"/>
    </source>
</evidence>
<dbReference type="Proteomes" id="UP000434580">
    <property type="component" value="Unassembled WGS sequence"/>
</dbReference>
<dbReference type="GO" id="GO:0016042">
    <property type="term" value="P:lipid catabolic process"/>
    <property type="evidence" value="ECO:0007669"/>
    <property type="project" value="UniProtKB-UniRule"/>
</dbReference>
<dbReference type="InterPro" id="IPR016035">
    <property type="entry name" value="Acyl_Trfase/lysoPLipase"/>
</dbReference>